<keyword evidence="2" id="KW-1185">Reference proteome</keyword>
<proteinExistence type="predicted"/>
<dbReference type="EMBL" id="JALHLE010000023">
    <property type="protein sequence ID" value="MCJ2179749.1"/>
    <property type="molecule type" value="Genomic_DNA"/>
</dbReference>
<reference evidence="1" key="1">
    <citation type="submission" date="2022-03" db="EMBL/GenBank/DDBJ databases">
        <title>Identification of a novel bacterium isolated from mangrove sediments.</title>
        <authorList>
            <person name="Pan X."/>
        </authorList>
    </citation>
    <scope>NUCLEOTIDE SEQUENCE</scope>
    <source>
        <strain evidence="1">B2580</strain>
    </source>
</reference>
<gene>
    <name evidence="1" type="ORF">MTR64_14340</name>
</gene>
<evidence type="ECO:0000313" key="2">
    <source>
        <dbReference type="Proteomes" id="UP001162880"/>
    </source>
</evidence>
<name>A0ABT0B3X5_9SPHN</name>
<protein>
    <submittedName>
        <fullName evidence="1">Uncharacterized protein</fullName>
    </submittedName>
</protein>
<comment type="caution">
    <text evidence="1">The sequence shown here is derived from an EMBL/GenBank/DDBJ whole genome shotgun (WGS) entry which is preliminary data.</text>
</comment>
<evidence type="ECO:0000313" key="1">
    <source>
        <dbReference type="EMBL" id="MCJ2179749.1"/>
    </source>
</evidence>
<accession>A0ABT0B3X5</accession>
<dbReference type="Proteomes" id="UP001162880">
    <property type="component" value="Unassembled WGS sequence"/>
</dbReference>
<dbReference type="RefSeq" id="WP_243994810.1">
    <property type="nucleotide sequence ID" value="NZ_JALHLE010000023.1"/>
</dbReference>
<sequence>MLSKMNSSVPVAQCWYLRRHVPEGRRRREAGGVVHCTCRYCQRPIRSRDGGRWDLADGFDIDALASAGRTAHFCVIDTLDEMVIARYTLPQGADEEMIAERLAEIREKHGIEEDEDVLEVRLVHSQGALKLVH</sequence>
<organism evidence="1 2">
    <name type="scientific">Novosphingobium album</name>
    <name type="common">ex Hu et al. 2023</name>
    <dbReference type="NCBI Taxonomy" id="2930093"/>
    <lineage>
        <taxon>Bacteria</taxon>
        <taxon>Pseudomonadati</taxon>
        <taxon>Pseudomonadota</taxon>
        <taxon>Alphaproteobacteria</taxon>
        <taxon>Sphingomonadales</taxon>
        <taxon>Sphingomonadaceae</taxon>
        <taxon>Novosphingobium</taxon>
    </lineage>
</organism>